<feature type="region of interest" description="Disordered" evidence="1">
    <location>
        <begin position="1"/>
        <end position="20"/>
    </location>
</feature>
<keyword evidence="3" id="KW-1185">Reference proteome</keyword>
<feature type="compositionally biased region" description="Polar residues" evidence="1">
    <location>
        <begin position="8"/>
        <end position="17"/>
    </location>
</feature>
<evidence type="ECO:0000313" key="3">
    <source>
        <dbReference type="Proteomes" id="UP000654075"/>
    </source>
</evidence>
<dbReference type="EMBL" id="CAJNNV010001471">
    <property type="protein sequence ID" value="CAE8585122.1"/>
    <property type="molecule type" value="Genomic_DNA"/>
</dbReference>
<sequence>KVHAAPSRKSSGFTGSDQDFMISSKGTSVENLDYLVLKELQERVAQMSSFFPLAQSEESPKLTGSQPAVSIAEVMIDNSILMLQQWNSLPPDARARLLQHIQAMPSIQKSAEGCGPAKHQAPSQRRARGSRRRKGSGSASAQDGTEVLPVGPLSPPMPRFSEATNPSAISVQQIDGKNQAQGAAAPINFGEKILELTRIWQDIQDNNLGEVMAAQSGDFLGAQANGEQLAERLRAMTQFFSGFMKGQAGQALA</sequence>
<dbReference type="Proteomes" id="UP000654075">
    <property type="component" value="Unassembled WGS sequence"/>
</dbReference>
<name>A0A813D9H3_POLGL</name>
<evidence type="ECO:0000313" key="2">
    <source>
        <dbReference type="EMBL" id="CAE8585122.1"/>
    </source>
</evidence>
<feature type="compositionally biased region" description="Basic residues" evidence="1">
    <location>
        <begin position="125"/>
        <end position="135"/>
    </location>
</feature>
<feature type="non-terminal residue" evidence="2">
    <location>
        <position position="253"/>
    </location>
</feature>
<gene>
    <name evidence="2" type="ORF">PGLA1383_LOCUS4039</name>
</gene>
<accession>A0A813D9H3</accession>
<organism evidence="2 3">
    <name type="scientific">Polarella glacialis</name>
    <name type="common">Dinoflagellate</name>
    <dbReference type="NCBI Taxonomy" id="89957"/>
    <lineage>
        <taxon>Eukaryota</taxon>
        <taxon>Sar</taxon>
        <taxon>Alveolata</taxon>
        <taxon>Dinophyceae</taxon>
        <taxon>Suessiales</taxon>
        <taxon>Suessiaceae</taxon>
        <taxon>Polarella</taxon>
    </lineage>
</organism>
<comment type="caution">
    <text evidence="2">The sequence shown here is derived from an EMBL/GenBank/DDBJ whole genome shotgun (WGS) entry which is preliminary data.</text>
</comment>
<reference evidence="2" key="1">
    <citation type="submission" date="2021-02" db="EMBL/GenBank/DDBJ databases">
        <authorList>
            <person name="Dougan E. K."/>
            <person name="Rhodes N."/>
            <person name="Thang M."/>
            <person name="Chan C."/>
        </authorList>
    </citation>
    <scope>NUCLEOTIDE SEQUENCE</scope>
</reference>
<proteinExistence type="predicted"/>
<evidence type="ECO:0000256" key="1">
    <source>
        <dbReference type="SAM" id="MobiDB-lite"/>
    </source>
</evidence>
<feature type="region of interest" description="Disordered" evidence="1">
    <location>
        <begin position="108"/>
        <end position="163"/>
    </location>
</feature>
<protein>
    <submittedName>
        <fullName evidence="2">Uncharacterized protein</fullName>
    </submittedName>
</protein>
<dbReference type="AlphaFoldDB" id="A0A813D9H3"/>